<dbReference type="HOGENOM" id="CLU_1844051_0_0_11"/>
<feature type="region of interest" description="Disordered" evidence="1">
    <location>
        <begin position="1"/>
        <end position="33"/>
    </location>
</feature>
<dbReference type="Proteomes" id="UP000001444">
    <property type="component" value="Chromosome"/>
</dbReference>
<organism evidence="2 3">
    <name type="scientific">Streptomyces scabiei (strain 87.22)</name>
    <dbReference type="NCBI Taxonomy" id="680198"/>
    <lineage>
        <taxon>Bacteria</taxon>
        <taxon>Bacillati</taxon>
        <taxon>Actinomycetota</taxon>
        <taxon>Actinomycetes</taxon>
        <taxon>Kitasatosporales</taxon>
        <taxon>Streptomycetaceae</taxon>
        <taxon>Streptomyces</taxon>
    </lineage>
</organism>
<dbReference type="AlphaFoldDB" id="C9ZG43"/>
<evidence type="ECO:0000256" key="1">
    <source>
        <dbReference type="SAM" id="MobiDB-lite"/>
    </source>
</evidence>
<proteinExistence type="predicted"/>
<name>C9ZG43_STRSW</name>
<dbReference type="EMBL" id="FN554889">
    <property type="protein sequence ID" value="CBG75007.1"/>
    <property type="molecule type" value="Genomic_DNA"/>
</dbReference>
<accession>C9ZG43</accession>
<keyword evidence="3" id="KW-1185">Reference proteome</keyword>
<dbReference type="KEGG" id="scb:SCAB_80451"/>
<gene>
    <name evidence="2" type="ordered locus">SCAB_80451</name>
</gene>
<evidence type="ECO:0000313" key="2">
    <source>
        <dbReference type="EMBL" id="CBG75007.1"/>
    </source>
</evidence>
<sequence length="139" mass="15101">MSRSVSANLRKDNPQHGQGSPGPALADGSAHQDAGACGRRRVLDLWRIGSDRVPAAIHALLVFAQERSSLARGQVGDTRHKGRGEDLRWLRGRERLPVEQCETLSEPYIERGSLAVEARGGLLGLLTSLFLLAGRRSVE</sequence>
<reference evidence="2 3" key="1">
    <citation type="journal article" date="2010" name="Mol. Plant Microbe Interact.">
        <title>Streptomyces scabies 87-22 contains a coronafacic acid-like biosynthetic cluster that contributes to plant-microbe interactions.</title>
        <authorList>
            <person name="Bignell D.R."/>
            <person name="Seipke R.F."/>
            <person name="Huguet-Tapia J.C."/>
            <person name="Chambers A.H."/>
            <person name="Parry R.J."/>
            <person name="Loria R."/>
        </authorList>
    </citation>
    <scope>NUCLEOTIDE SEQUENCE [LARGE SCALE GENOMIC DNA]</scope>
    <source>
        <strain evidence="2 3">87.22</strain>
    </source>
</reference>
<protein>
    <submittedName>
        <fullName evidence="2">Uncharacterized protein</fullName>
    </submittedName>
</protein>
<evidence type="ECO:0000313" key="3">
    <source>
        <dbReference type="Proteomes" id="UP000001444"/>
    </source>
</evidence>